<dbReference type="PANTHER" id="PTHR30405:SF25">
    <property type="entry name" value="RNA-GUIDED DNA ENDONUCLEASE INSQ-RELATED"/>
    <property type="match status" value="1"/>
</dbReference>
<feature type="domain" description="Cas12f1-like TNB" evidence="9">
    <location>
        <begin position="301"/>
        <end position="370"/>
    </location>
</feature>
<evidence type="ECO:0000313" key="12">
    <source>
        <dbReference type="Proteomes" id="UP000242754"/>
    </source>
</evidence>
<dbReference type="Pfam" id="PF01385">
    <property type="entry name" value="OrfB_IS605"/>
    <property type="match status" value="1"/>
</dbReference>
<keyword evidence="6" id="KW-0238">DNA-binding</keyword>
<evidence type="ECO:0000256" key="6">
    <source>
        <dbReference type="ARBA" id="ARBA00023125"/>
    </source>
</evidence>
<accession>A0A143YLJ5</accession>
<dbReference type="InterPro" id="IPR001959">
    <property type="entry name" value="Transposase"/>
</dbReference>
<dbReference type="Pfam" id="PF07282">
    <property type="entry name" value="Cas12f1-like_TNB"/>
    <property type="match status" value="1"/>
</dbReference>
<keyword evidence="4" id="KW-0479">Metal-binding</keyword>
<dbReference type="PANTHER" id="PTHR30405">
    <property type="entry name" value="TRANSPOSASE"/>
    <property type="match status" value="1"/>
</dbReference>
<dbReference type="InterPro" id="IPR053522">
    <property type="entry name" value="RNA-guided_endonuclease_TnpB"/>
</dbReference>
<dbReference type="Pfam" id="PF12323">
    <property type="entry name" value="HTH_OrfB_IS605"/>
    <property type="match status" value="1"/>
</dbReference>
<sequence length="381" mass="44095">MLRYKAYQFRLYPNQEQTILIAKTIGCSRFVFNHFLDLWNTTYAETGKGLSYNACSAMLPKMKREEETGWLKEVDSIALQSSLQHLADSFTRFFRKQNDKPNFKSKNNPVQSYTTKNVNNSIEVKDKHIKLPKLGLVTFAKSRQPKGRILSATLRKNASGKYFVSLLCEEEIYEWPKAESIIGIDLGITDFAIFSDGQKKDNDAFTSQMEKKLKREQRKLSRRALVAKKDGKELFQAKNYQKQKRKVARLHEKVANQRTNFLNKLSTELIKNHDLICIEDLNTKGLLRNHKLAKSISDVSWSSFVSKLQYKADWYGRDIIKVDRWFPSSKLCSTEGCGYKAPSMPLTVRDWVCPICHVHHDRDINASRNILTEGLRLHAMK</sequence>
<comment type="similarity">
    <text evidence="1">In the C-terminal section; belongs to the transposase 35 family.</text>
</comment>
<dbReference type="GO" id="GO:0003677">
    <property type="term" value="F:DNA binding"/>
    <property type="evidence" value="ECO:0007669"/>
    <property type="project" value="UniProtKB-KW"/>
</dbReference>
<evidence type="ECO:0000313" key="11">
    <source>
        <dbReference type="EMBL" id="CZQ92856.1"/>
    </source>
</evidence>
<evidence type="ECO:0000256" key="5">
    <source>
        <dbReference type="ARBA" id="ARBA00022833"/>
    </source>
</evidence>
<evidence type="ECO:0000259" key="8">
    <source>
        <dbReference type="Pfam" id="PF01385"/>
    </source>
</evidence>
<evidence type="ECO:0000256" key="1">
    <source>
        <dbReference type="ARBA" id="ARBA00008761"/>
    </source>
</evidence>
<dbReference type="RefSeq" id="WP_087033139.1">
    <property type="nucleotide sequence ID" value="NZ_FJNE01000004.1"/>
</dbReference>
<protein>
    <submittedName>
        <fullName evidence="11">Transposase probable is891/is1136/is1341</fullName>
    </submittedName>
</protein>
<dbReference type="InterPro" id="IPR051399">
    <property type="entry name" value="RNA-guided_DNA_endo/Transpos"/>
</dbReference>
<dbReference type="NCBIfam" id="NF038281">
    <property type="entry name" value="IS200_TnpB"/>
    <property type="match status" value="1"/>
</dbReference>
<dbReference type="NCBIfam" id="NF040570">
    <property type="entry name" value="guided_TnpB"/>
    <property type="match status" value="1"/>
</dbReference>
<proteinExistence type="inferred from homology"/>
<evidence type="ECO:0000256" key="3">
    <source>
        <dbReference type="ARBA" id="ARBA00022578"/>
    </source>
</evidence>
<keyword evidence="3" id="KW-0815">Transposition</keyword>
<evidence type="ECO:0000256" key="2">
    <source>
        <dbReference type="ARBA" id="ARBA00011044"/>
    </source>
</evidence>
<dbReference type="InterPro" id="IPR010095">
    <property type="entry name" value="Cas12f1-like_TNB"/>
</dbReference>
<keyword evidence="12" id="KW-1185">Reference proteome</keyword>
<evidence type="ECO:0000259" key="9">
    <source>
        <dbReference type="Pfam" id="PF07282"/>
    </source>
</evidence>
<feature type="domain" description="Probable transposase IS891/IS1136/IS1341" evidence="8">
    <location>
        <begin position="170"/>
        <end position="289"/>
    </location>
</feature>
<dbReference type="GO" id="GO:0046872">
    <property type="term" value="F:metal ion binding"/>
    <property type="evidence" value="ECO:0007669"/>
    <property type="project" value="UniProtKB-KW"/>
</dbReference>
<dbReference type="OrthoDB" id="2161425at2"/>
<dbReference type="GO" id="GO:0006310">
    <property type="term" value="P:DNA recombination"/>
    <property type="evidence" value="ECO:0007669"/>
    <property type="project" value="UniProtKB-KW"/>
</dbReference>
<name>A0A143YLJ5_9LACT</name>
<organism evidence="11 12">
    <name type="scientific">Trichococcus palustris</name>
    <dbReference type="NCBI Taxonomy" id="140314"/>
    <lineage>
        <taxon>Bacteria</taxon>
        <taxon>Bacillati</taxon>
        <taxon>Bacillota</taxon>
        <taxon>Bacilli</taxon>
        <taxon>Lactobacillales</taxon>
        <taxon>Carnobacteriaceae</taxon>
        <taxon>Trichococcus</taxon>
    </lineage>
</organism>
<evidence type="ECO:0000256" key="7">
    <source>
        <dbReference type="ARBA" id="ARBA00023172"/>
    </source>
</evidence>
<keyword evidence="5" id="KW-0862">Zinc</keyword>
<keyword evidence="7" id="KW-0233">DNA recombination</keyword>
<comment type="similarity">
    <text evidence="2">In the N-terminal section; belongs to the transposase 2 family.</text>
</comment>
<gene>
    <name evidence="11" type="ORF">Tpal_1553</name>
</gene>
<feature type="domain" description="Transposase putative helix-turn-helix" evidence="10">
    <location>
        <begin position="1"/>
        <end position="48"/>
    </location>
</feature>
<reference evidence="11 12" key="1">
    <citation type="submission" date="2016-02" db="EMBL/GenBank/DDBJ databases">
        <authorList>
            <person name="Wen L."/>
            <person name="He K."/>
            <person name="Yang H."/>
        </authorList>
    </citation>
    <scope>NUCLEOTIDE SEQUENCE [LARGE SCALE GENOMIC DNA]</scope>
    <source>
        <strain evidence="11">Trichococcus palustris</strain>
    </source>
</reference>
<dbReference type="AlphaFoldDB" id="A0A143YLJ5"/>
<dbReference type="InterPro" id="IPR021027">
    <property type="entry name" value="Transposase_put_HTH"/>
</dbReference>
<evidence type="ECO:0000256" key="4">
    <source>
        <dbReference type="ARBA" id="ARBA00022723"/>
    </source>
</evidence>
<dbReference type="NCBIfam" id="TIGR01766">
    <property type="entry name" value="IS200/IS605 family accessory protein TnpB-like domain"/>
    <property type="match status" value="1"/>
</dbReference>
<dbReference type="Proteomes" id="UP000242754">
    <property type="component" value="Unassembled WGS sequence"/>
</dbReference>
<dbReference type="GO" id="GO:0032196">
    <property type="term" value="P:transposition"/>
    <property type="evidence" value="ECO:0007669"/>
    <property type="project" value="UniProtKB-KW"/>
</dbReference>
<evidence type="ECO:0000259" key="10">
    <source>
        <dbReference type="Pfam" id="PF12323"/>
    </source>
</evidence>
<dbReference type="EMBL" id="FJNE01000004">
    <property type="protein sequence ID" value="CZQ92856.1"/>
    <property type="molecule type" value="Genomic_DNA"/>
</dbReference>